<dbReference type="EMBL" id="AP024849">
    <property type="protein sequence ID" value="BCZ47595.1"/>
    <property type="molecule type" value="Genomic_DNA"/>
</dbReference>
<gene>
    <name evidence="1" type="ORF">psyc5s11_36620</name>
</gene>
<evidence type="ECO:0000313" key="2">
    <source>
        <dbReference type="Proteomes" id="UP000824633"/>
    </source>
</evidence>
<protein>
    <submittedName>
        <fullName evidence="1">Uncharacterized protein</fullName>
    </submittedName>
</protein>
<keyword evidence="2" id="KW-1185">Reference proteome</keyword>
<dbReference type="RefSeq" id="WP_224033922.1">
    <property type="nucleotide sequence ID" value="NZ_AP024849.1"/>
</dbReference>
<sequence length="113" mass="13114">MIVYVFDKHTLIIHTIINNVSFVDDNADNDGRITGEGEVAIFGLGSDYIILKNSINQSVGDVIDISNLTDERNYFLLGKEVWFHEKLERQDNQMKEQQDKMERLLQLLEVKEQ</sequence>
<name>A0ABM7T855_9CLOT</name>
<proteinExistence type="predicted"/>
<reference evidence="2" key="1">
    <citation type="submission" date="2021-07" db="EMBL/GenBank/DDBJ databases">
        <title>Complete genome sequencing of a Clostridium isolate.</title>
        <authorList>
            <person name="Ueki A."/>
            <person name="Tonouchi A."/>
        </authorList>
    </citation>
    <scope>NUCLEOTIDE SEQUENCE [LARGE SCALE GENOMIC DNA]</scope>
    <source>
        <strain evidence="2">C5S11</strain>
    </source>
</reference>
<organism evidence="1 2">
    <name type="scientific">Clostridium gelidum</name>
    <dbReference type="NCBI Taxonomy" id="704125"/>
    <lineage>
        <taxon>Bacteria</taxon>
        <taxon>Bacillati</taxon>
        <taxon>Bacillota</taxon>
        <taxon>Clostridia</taxon>
        <taxon>Eubacteriales</taxon>
        <taxon>Clostridiaceae</taxon>
        <taxon>Clostridium</taxon>
    </lineage>
</organism>
<evidence type="ECO:0000313" key="1">
    <source>
        <dbReference type="EMBL" id="BCZ47595.1"/>
    </source>
</evidence>
<accession>A0ABM7T855</accession>
<dbReference type="Proteomes" id="UP000824633">
    <property type="component" value="Chromosome"/>
</dbReference>